<dbReference type="InterPro" id="IPR038883">
    <property type="entry name" value="AN11006-like"/>
</dbReference>
<evidence type="ECO:0000259" key="1">
    <source>
        <dbReference type="Pfam" id="PF24864"/>
    </source>
</evidence>
<dbReference type="GeneID" id="54561986"/>
<protein>
    <recommendedName>
        <fullName evidence="1">DUF7730 domain-containing protein</fullName>
    </recommendedName>
</protein>
<dbReference type="InterPro" id="IPR056632">
    <property type="entry name" value="DUF7730"/>
</dbReference>
<dbReference type="Pfam" id="PF24864">
    <property type="entry name" value="DUF7730"/>
    <property type="match status" value="1"/>
</dbReference>
<proteinExistence type="predicted"/>
<sequence length="523" mass="61603">MPGHAQLQRLKAAENARRKREEGNRKTFGWLRLPTEIRNKIYDLVLPHDRIIDVFYEFADRHRRVGSEGMVLTELLKVDASWTTWIGITQATRLIRQEANRYYYGSNIFVIGISHLLWDRSVKWLRTRPQDAFCVMPKLLLCEHTVCLSSSHIEHTRVVQLDLFTLETRMLKVWLERDPFPRNEFCPVCFDICKKGLVAMRKRILFKRQLANWLDGEPTGERAVQAIRTLRCDTKSFTGPNLHRIEAVEDDSEGAKETVTILTTPIVLDHSDKVMVTQAEESCCSDEDERGRRELENSSSRLLDLPAEVRNQIYAELLPCDEIWHITSDMYYEIRQSNSKPDKKAFVKDDMSDDMRFDRLALSRCCRQLRKEVLRYFYGYNSFVLPIAPEEINGTREWLSTRPQETFAVLRKVYLQQAMRRCHKERTPWYERLLSIDLKTLEVEIIGKLRHCSGCLERYERQVERVKERRPYKQLKETWPDLEMTEGRLMELARMFQRRPSSSKSEEEDDAALAGLALLFEEV</sequence>
<gene>
    <name evidence="2" type="ORF">M409DRAFT_27748</name>
</gene>
<keyword evidence="3" id="KW-1185">Reference proteome</keyword>
<organism evidence="2 3">
    <name type="scientific">Zasmidium cellare ATCC 36951</name>
    <dbReference type="NCBI Taxonomy" id="1080233"/>
    <lineage>
        <taxon>Eukaryota</taxon>
        <taxon>Fungi</taxon>
        <taxon>Dikarya</taxon>
        <taxon>Ascomycota</taxon>
        <taxon>Pezizomycotina</taxon>
        <taxon>Dothideomycetes</taxon>
        <taxon>Dothideomycetidae</taxon>
        <taxon>Mycosphaerellales</taxon>
        <taxon>Mycosphaerellaceae</taxon>
        <taxon>Zasmidium</taxon>
    </lineage>
</organism>
<evidence type="ECO:0000313" key="3">
    <source>
        <dbReference type="Proteomes" id="UP000799537"/>
    </source>
</evidence>
<name>A0A6A6C4H8_ZASCE</name>
<reference evidence="2" key="1">
    <citation type="journal article" date="2020" name="Stud. Mycol.">
        <title>101 Dothideomycetes genomes: a test case for predicting lifestyles and emergence of pathogens.</title>
        <authorList>
            <person name="Haridas S."/>
            <person name="Albert R."/>
            <person name="Binder M."/>
            <person name="Bloem J."/>
            <person name="Labutti K."/>
            <person name="Salamov A."/>
            <person name="Andreopoulos B."/>
            <person name="Baker S."/>
            <person name="Barry K."/>
            <person name="Bills G."/>
            <person name="Bluhm B."/>
            <person name="Cannon C."/>
            <person name="Castanera R."/>
            <person name="Culley D."/>
            <person name="Daum C."/>
            <person name="Ezra D."/>
            <person name="Gonzalez J."/>
            <person name="Henrissat B."/>
            <person name="Kuo A."/>
            <person name="Liang C."/>
            <person name="Lipzen A."/>
            <person name="Lutzoni F."/>
            <person name="Magnuson J."/>
            <person name="Mondo S."/>
            <person name="Nolan M."/>
            <person name="Ohm R."/>
            <person name="Pangilinan J."/>
            <person name="Park H.-J."/>
            <person name="Ramirez L."/>
            <person name="Alfaro M."/>
            <person name="Sun H."/>
            <person name="Tritt A."/>
            <person name="Yoshinaga Y."/>
            <person name="Zwiers L.-H."/>
            <person name="Turgeon B."/>
            <person name="Goodwin S."/>
            <person name="Spatafora J."/>
            <person name="Crous P."/>
            <person name="Grigoriev I."/>
        </authorList>
    </citation>
    <scope>NUCLEOTIDE SEQUENCE</scope>
    <source>
        <strain evidence="2">ATCC 36951</strain>
    </source>
</reference>
<accession>A0A6A6C4H8</accession>
<dbReference type="EMBL" id="ML993616">
    <property type="protein sequence ID" value="KAF2162024.1"/>
    <property type="molecule type" value="Genomic_DNA"/>
</dbReference>
<dbReference type="PANTHER" id="PTHR42085:SF1">
    <property type="entry name" value="F-BOX DOMAIN-CONTAINING PROTEIN"/>
    <property type="match status" value="1"/>
</dbReference>
<dbReference type="Proteomes" id="UP000799537">
    <property type="component" value="Unassembled WGS sequence"/>
</dbReference>
<dbReference type="RefSeq" id="XP_033662913.1">
    <property type="nucleotide sequence ID" value="XM_033808714.1"/>
</dbReference>
<dbReference type="PANTHER" id="PTHR42085">
    <property type="entry name" value="F-BOX DOMAIN-CONTAINING PROTEIN"/>
    <property type="match status" value="1"/>
</dbReference>
<dbReference type="AlphaFoldDB" id="A0A6A6C4H8"/>
<dbReference type="OrthoDB" id="3589080at2759"/>
<feature type="domain" description="DUF7730" evidence="1">
    <location>
        <begin position="298"/>
        <end position="422"/>
    </location>
</feature>
<evidence type="ECO:0000313" key="2">
    <source>
        <dbReference type="EMBL" id="KAF2162024.1"/>
    </source>
</evidence>